<evidence type="ECO:0000259" key="6">
    <source>
        <dbReference type="Pfam" id="PF01068"/>
    </source>
</evidence>
<dbReference type="GO" id="GO:0006281">
    <property type="term" value="P:DNA repair"/>
    <property type="evidence" value="ECO:0007669"/>
    <property type="project" value="UniProtKB-KW"/>
</dbReference>
<dbReference type="Pfam" id="PF01068">
    <property type="entry name" value="DNA_ligase_A_M"/>
    <property type="match status" value="1"/>
</dbReference>
<evidence type="ECO:0000256" key="4">
    <source>
        <dbReference type="ARBA" id="ARBA00022763"/>
    </source>
</evidence>
<comment type="similarity">
    <text evidence="1">Belongs to the ATP-dependent DNA ligase family.</text>
</comment>
<protein>
    <submittedName>
        <fullName evidence="7">DNA ligase</fullName>
    </submittedName>
</protein>
<evidence type="ECO:0000256" key="3">
    <source>
        <dbReference type="ARBA" id="ARBA00022705"/>
    </source>
</evidence>
<dbReference type="InterPro" id="IPR016059">
    <property type="entry name" value="DNA_ligase_ATP-dep_CS"/>
</dbReference>
<dbReference type="PANTHER" id="PTHR47810">
    <property type="entry name" value="DNA LIGASE"/>
    <property type="match status" value="1"/>
</dbReference>
<dbReference type="GO" id="GO:0006260">
    <property type="term" value="P:DNA replication"/>
    <property type="evidence" value="ECO:0007669"/>
    <property type="project" value="UniProtKB-KW"/>
</dbReference>
<organism evidence="7 8">
    <name type="scientific">Citrobacter phage Miller</name>
    <dbReference type="NCBI Taxonomy" id="1527524"/>
    <lineage>
        <taxon>Viruses</taxon>
        <taxon>Duplodnaviria</taxon>
        <taxon>Heunggongvirae</taxon>
        <taxon>Uroviricota</taxon>
        <taxon>Caudoviricetes</taxon>
        <taxon>Pantevenvirales</taxon>
        <taxon>Straboviridae</taxon>
        <taxon>Pseudotevenvirus</taxon>
        <taxon>Pseudotevenvirus miller</taxon>
    </lineage>
</organism>
<keyword evidence="8" id="KW-1185">Reference proteome</keyword>
<dbReference type="Proteomes" id="UP000201263">
    <property type="component" value="Segment"/>
</dbReference>
<proteinExistence type="inferred from homology"/>
<dbReference type="Gene3D" id="3.30.470.30">
    <property type="entry name" value="DNA ligase/mRNA capping enzyme"/>
    <property type="match status" value="1"/>
</dbReference>
<dbReference type="EMBL" id="KM236237">
    <property type="protein sequence ID" value="AIK68033.1"/>
    <property type="molecule type" value="Genomic_DNA"/>
</dbReference>
<reference evidence="7 8" key="1">
    <citation type="submission" date="2014-07" db="EMBL/GenBank/DDBJ databases">
        <title>Complete Genome of Citrobacter freundii Myophage Miller.</title>
        <authorList>
            <person name="Hwang K."/>
            <person name="Luna A.J."/>
            <person name="Hernandez A.C."/>
            <person name="Everett G.F.K."/>
        </authorList>
    </citation>
    <scope>NUCLEOTIDE SEQUENCE [LARGE SCALE GENOMIC DNA]</scope>
</reference>
<dbReference type="GO" id="GO:0005524">
    <property type="term" value="F:ATP binding"/>
    <property type="evidence" value="ECO:0007669"/>
    <property type="project" value="InterPro"/>
</dbReference>
<dbReference type="InterPro" id="IPR012310">
    <property type="entry name" value="DNA_ligase_ATP-dep_cent"/>
</dbReference>
<evidence type="ECO:0000256" key="2">
    <source>
        <dbReference type="ARBA" id="ARBA00022598"/>
    </source>
</evidence>
<dbReference type="GeneID" id="22113569"/>
<dbReference type="InterPro" id="IPR050326">
    <property type="entry name" value="NAD_dep_DNA_ligaseB"/>
</dbReference>
<accession>A0A076YI14</accession>
<evidence type="ECO:0000256" key="1">
    <source>
        <dbReference type="ARBA" id="ARBA00007572"/>
    </source>
</evidence>
<dbReference type="GO" id="GO:0006310">
    <property type="term" value="P:DNA recombination"/>
    <property type="evidence" value="ECO:0007669"/>
    <property type="project" value="InterPro"/>
</dbReference>
<evidence type="ECO:0000256" key="5">
    <source>
        <dbReference type="ARBA" id="ARBA00023204"/>
    </source>
</evidence>
<keyword evidence="3" id="KW-0235">DNA replication</keyword>
<evidence type="ECO:0000313" key="7">
    <source>
        <dbReference type="EMBL" id="AIK68033.1"/>
    </source>
</evidence>
<dbReference type="SUPFAM" id="SSF56091">
    <property type="entry name" value="DNA ligase/mRNA capping enzyme, catalytic domain"/>
    <property type="match status" value="1"/>
</dbReference>
<dbReference type="KEGG" id="vg:22113569"/>
<keyword evidence="5" id="KW-0234">DNA repair</keyword>
<sequence length="507" mass="57231">MILSILNELASTLKISEKEAILKRNAGNDLLKEIFRITYTKQIMFHIKKFPQVDGKPGTTPLSNAIADLMSDLATRKYTGNAARDRLLDIVSSVNENDREVLRRIINRDLECGAGTTLPNRVWKKLIPEQPQCLATPFSEKALKRIRFPAYSQLKADGARCMSDLLEDKIRKASRAGNEYEGLLNLDKDLKKIREYLGYDVVLDGELIYVPAEKTAVIPSNSVPFSLAGFMGDDDDSVSDLVADVRREATENETQAEAKREEGNGIVNKSLKGTISDEEQRNIVYVVWDIVPYEVYYGDAPSVQPYCDRFSILEGALAGSGVTSVKLIPSILVQNYAEAKKDYNNYRNEGKEGSILKNVDFKWKDSRVADQVKLKNKTPIELRIIDVYAHTKEPHKVGGFVVEDLSGEARTNTGSGLTDTDYRYDEDGITRVYIPLEERGELDREYIMANKDDYIGAIVEMEVDGLQKSKTRKKGEPEYSFFLPIIKKIRRDKTEPDDIHVVFADLF</sequence>
<evidence type="ECO:0000313" key="8">
    <source>
        <dbReference type="Proteomes" id="UP000201263"/>
    </source>
</evidence>
<keyword evidence="2 7" id="KW-0436">Ligase</keyword>
<gene>
    <name evidence="7" type="ORF">CPTMiller_0097</name>
</gene>
<dbReference type="PROSITE" id="PS00697">
    <property type="entry name" value="DNA_LIGASE_A1"/>
    <property type="match status" value="1"/>
</dbReference>
<keyword evidence="4" id="KW-0227">DNA damage</keyword>
<name>A0A076YI14_9CAUD</name>
<dbReference type="RefSeq" id="YP_009097699.1">
    <property type="nucleotide sequence ID" value="NC_025414.1"/>
</dbReference>
<feature type="domain" description="ATP-dependent DNA ligase family profile" evidence="6">
    <location>
        <begin position="134"/>
        <end position="220"/>
    </location>
</feature>
<dbReference type="PANTHER" id="PTHR47810:SF1">
    <property type="entry name" value="DNA LIGASE B"/>
    <property type="match status" value="1"/>
</dbReference>
<dbReference type="GO" id="GO:0003910">
    <property type="term" value="F:DNA ligase (ATP) activity"/>
    <property type="evidence" value="ECO:0007669"/>
    <property type="project" value="InterPro"/>
</dbReference>